<protein>
    <submittedName>
        <fullName evidence="3">DUF2231 domain-containing protein</fullName>
    </submittedName>
</protein>
<comment type="caution">
    <text evidence="3">The sequence shown here is derived from an EMBL/GenBank/DDBJ whole genome shotgun (WGS) entry which is preliminary data.</text>
</comment>
<feature type="transmembrane region" description="Helical" evidence="1">
    <location>
        <begin position="138"/>
        <end position="159"/>
    </location>
</feature>
<feature type="domain" description="DUF2231" evidence="2">
    <location>
        <begin position="25"/>
        <end position="157"/>
    </location>
</feature>
<organism evidence="3 4">
    <name type="scientific">Luteimonas wenzhouensis</name>
    <dbReference type="NCBI Taxonomy" id="2599615"/>
    <lineage>
        <taxon>Bacteria</taxon>
        <taxon>Pseudomonadati</taxon>
        <taxon>Pseudomonadota</taxon>
        <taxon>Gammaproteobacteria</taxon>
        <taxon>Lysobacterales</taxon>
        <taxon>Lysobacteraceae</taxon>
        <taxon>Luteimonas</taxon>
    </lineage>
</organism>
<name>A0A5C5TVG1_9GAMM</name>
<keyword evidence="1" id="KW-0472">Membrane</keyword>
<gene>
    <name evidence="3" type="ORF">FQY79_13530</name>
</gene>
<feature type="transmembrane region" description="Helical" evidence="1">
    <location>
        <begin position="99"/>
        <end position="118"/>
    </location>
</feature>
<dbReference type="Proteomes" id="UP000315949">
    <property type="component" value="Unassembled WGS sequence"/>
</dbReference>
<dbReference type="AlphaFoldDB" id="A0A5C5TVG1"/>
<keyword evidence="4" id="KW-1185">Reference proteome</keyword>
<evidence type="ECO:0000313" key="4">
    <source>
        <dbReference type="Proteomes" id="UP000315949"/>
    </source>
</evidence>
<dbReference type="InterPro" id="IPR019251">
    <property type="entry name" value="DUF2231_TM"/>
</dbReference>
<dbReference type="EMBL" id="VOHE01000008">
    <property type="protein sequence ID" value="TWT17418.1"/>
    <property type="molecule type" value="Genomic_DNA"/>
</dbReference>
<feature type="transmembrane region" description="Helical" evidence="1">
    <location>
        <begin position="33"/>
        <end position="52"/>
    </location>
</feature>
<proteinExistence type="predicted"/>
<sequence length="176" mass="19156">MRRTLKQPVPRQRSPTVESRVAIHRHPLHPIAVVYPIACLTLLLPADIAYLWTGDAFWADVAWWLNLVGLAGGLLAAVLGICDMFLIRVARRHVSAWNHFIAGVMLLALAAAGVWLRWPDPAATGYWALLQSAPTAGMVGVVGWLGGTLSFGHGIGVYGHREREEEPASGNEEPDP</sequence>
<dbReference type="OrthoDB" id="2873672at2"/>
<evidence type="ECO:0000256" key="1">
    <source>
        <dbReference type="SAM" id="Phobius"/>
    </source>
</evidence>
<evidence type="ECO:0000259" key="2">
    <source>
        <dbReference type="Pfam" id="PF09990"/>
    </source>
</evidence>
<feature type="transmembrane region" description="Helical" evidence="1">
    <location>
        <begin position="64"/>
        <end position="87"/>
    </location>
</feature>
<evidence type="ECO:0000313" key="3">
    <source>
        <dbReference type="EMBL" id="TWT17418.1"/>
    </source>
</evidence>
<dbReference type="Pfam" id="PF09990">
    <property type="entry name" value="DUF2231"/>
    <property type="match status" value="1"/>
</dbReference>
<keyword evidence="1" id="KW-0812">Transmembrane</keyword>
<keyword evidence="1" id="KW-1133">Transmembrane helix</keyword>
<accession>A0A5C5TVG1</accession>
<reference evidence="3 4" key="1">
    <citation type="submission" date="2019-07" db="EMBL/GenBank/DDBJ databases">
        <title>Luteimonas sp. YD-1 nov., isolated from acidic soil.</title>
        <authorList>
            <person name="Zhou J."/>
        </authorList>
    </citation>
    <scope>NUCLEOTIDE SEQUENCE [LARGE SCALE GENOMIC DNA]</scope>
    <source>
        <strain evidence="3 4">YD-1</strain>
    </source>
</reference>
<dbReference type="RefSeq" id="WP_146313435.1">
    <property type="nucleotide sequence ID" value="NZ_VOHE01000008.1"/>
</dbReference>